<dbReference type="PROSITE" id="PS00018">
    <property type="entry name" value="EF_HAND_1"/>
    <property type="match status" value="1"/>
</dbReference>
<dbReference type="EMBL" id="JAXOVC010000010">
    <property type="protein sequence ID" value="KAK4496813.1"/>
    <property type="molecule type" value="Genomic_DNA"/>
</dbReference>
<evidence type="ECO:0000259" key="1">
    <source>
        <dbReference type="Pfam" id="PF06985"/>
    </source>
</evidence>
<organism evidence="2 3">
    <name type="scientific">Zasmidium cellare</name>
    <name type="common">Wine cellar mold</name>
    <name type="synonym">Racodium cellare</name>
    <dbReference type="NCBI Taxonomy" id="395010"/>
    <lineage>
        <taxon>Eukaryota</taxon>
        <taxon>Fungi</taxon>
        <taxon>Dikarya</taxon>
        <taxon>Ascomycota</taxon>
        <taxon>Pezizomycotina</taxon>
        <taxon>Dothideomycetes</taxon>
        <taxon>Dothideomycetidae</taxon>
        <taxon>Mycosphaerellales</taxon>
        <taxon>Mycosphaerellaceae</taxon>
        <taxon>Zasmidium</taxon>
    </lineage>
</organism>
<evidence type="ECO:0000313" key="2">
    <source>
        <dbReference type="EMBL" id="KAK4496813.1"/>
    </source>
</evidence>
<dbReference type="Proteomes" id="UP001305779">
    <property type="component" value="Unassembled WGS sequence"/>
</dbReference>
<proteinExistence type="predicted"/>
<accession>A0ABR0E6V8</accession>
<sequence length="995" mass="115544">MVAEAIFGEIELDHIEDEMRREWTRAVTRWYQLNYALIHEVTSEYDFPACLSEDQYHSFRILREWWRAEYQPAEYSLSEVRNIVNHCDEVVLADVWDSVLGSLMPLKWPTKAIRCCETDEHPFYSWSMRHLFQLEFVWDTEDFRICRRNELRNYRYHGKLRAYCQQLKMAVFEKEAGILDQELRTQDEDRLLEPLDLEHGPPISPCPWLPKITGELKEDMPFYLWDRDESKTIETAELDDVVDYTAVSHKWGRWVKNGQWAQVAGVPWPVPQNQQFDVHGLVNRLRSLDCGTRYLWFDLFCIPQDRSTRSKIEIARQEIARQATIFRAARRAVAWLKDVHDFEGLQAVLLYMLYSMVSMPTGSKECTIASRLAEDALKAVAYKSTGLLEPWEVPLRPWELRPNVWFTSLWTLQELCLRPDMWLCSSDFKTLSVFGDQPLSVLGILTIWRFHEEERRALVKTMPQNALPYNPFDSDSLDERGHHQIHLAFTEFFWWIFHTNLNKLPDITRVDIISMGDKRACTRRRGEAIMSAVGVTAWFDSFAQQAGTEDLVLDKYPRSFVEEFKNAEPGDFFGHLVKFEDTASGAQAVDSSVALRPENRPHHERPVEYYYIRESPRGSMLPFSQHEAIYLDVLPFRNIDLVAHESVRSWRIQLDGSVHISEACVLASSSPDSRPSREDRKICPVLLTGFGSNKVPHSDGSISDEHSTTHARVDLGDWIRSRDFEAHAVLITQCVYTNNMGRSQGNKKTSVFFPLMNVAELSTMGSLVSLPYELKEHIFTYLFQQLEGPIVIKGHEILFRHHSDLDRPLVGERPRAYLLPHENEGHYSLYSKHPLGQVNRRLRRDVSTFLRTTSVDVVTRAEGFDYSHVTTFLESLPATKREAFHVQPGVEADLTRTLRIELQPPFDSWSSNLPVWFSSVTSLLPPGEELSTAYTLAPYPRHHRHNSDMLFSLYGHWKSMSGSPAREEFRKILSLFWGRLMEEWMRVYGAPPGAE</sequence>
<comment type="caution">
    <text evidence="2">The sequence shown here is derived from an EMBL/GenBank/DDBJ whole genome shotgun (WGS) entry which is preliminary data.</text>
</comment>
<dbReference type="InterPro" id="IPR010730">
    <property type="entry name" value="HET"/>
</dbReference>
<reference evidence="2 3" key="1">
    <citation type="journal article" date="2023" name="G3 (Bethesda)">
        <title>A chromosome-level genome assembly of Zasmidium syzygii isolated from banana leaves.</title>
        <authorList>
            <person name="van Westerhoven A.C."/>
            <person name="Mehrabi R."/>
            <person name="Talebi R."/>
            <person name="Steentjes M.B.F."/>
            <person name="Corcolon B."/>
            <person name="Chong P.A."/>
            <person name="Kema G.H.J."/>
            <person name="Seidl M.F."/>
        </authorList>
    </citation>
    <scope>NUCLEOTIDE SEQUENCE [LARGE SCALE GENOMIC DNA]</scope>
    <source>
        <strain evidence="2 3">P124</strain>
    </source>
</reference>
<protein>
    <recommendedName>
        <fullName evidence="1">Heterokaryon incompatibility domain-containing protein</fullName>
    </recommendedName>
</protein>
<dbReference type="PANTHER" id="PTHR24148:SF64">
    <property type="entry name" value="HETEROKARYON INCOMPATIBILITY DOMAIN-CONTAINING PROTEIN"/>
    <property type="match status" value="1"/>
</dbReference>
<keyword evidence="3" id="KW-1185">Reference proteome</keyword>
<dbReference type="InterPro" id="IPR052895">
    <property type="entry name" value="HetReg/Transcr_Mod"/>
</dbReference>
<dbReference type="Pfam" id="PF06985">
    <property type="entry name" value="HET"/>
    <property type="match status" value="1"/>
</dbReference>
<gene>
    <name evidence="2" type="ORF">PRZ48_012797</name>
</gene>
<dbReference type="PANTHER" id="PTHR24148">
    <property type="entry name" value="ANKYRIN REPEAT DOMAIN-CONTAINING PROTEIN 39 HOMOLOG-RELATED"/>
    <property type="match status" value="1"/>
</dbReference>
<feature type="domain" description="Heterokaryon incompatibility" evidence="1">
    <location>
        <begin position="244"/>
        <end position="414"/>
    </location>
</feature>
<name>A0ABR0E6V8_ZASCE</name>
<dbReference type="InterPro" id="IPR018247">
    <property type="entry name" value="EF_Hand_1_Ca_BS"/>
</dbReference>
<evidence type="ECO:0000313" key="3">
    <source>
        <dbReference type="Proteomes" id="UP001305779"/>
    </source>
</evidence>